<protein>
    <submittedName>
        <fullName evidence="2">Uncharacterized protein</fullName>
    </submittedName>
</protein>
<organism evidence="2 3">
    <name type="scientific">Bacteroides uniformis</name>
    <dbReference type="NCBI Taxonomy" id="820"/>
    <lineage>
        <taxon>Bacteria</taxon>
        <taxon>Pseudomonadati</taxon>
        <taxon>Bacteroidota</taxon>
        <taxon>Bacteroidia</taxon>
        <taxon>Bacteroidales</taxon>
        <taxon>Bacteroidaceae</taxon>
        <taxon>Bacteroides</taxon>
    </lineage>
</organism>
<dbReference type="RefSeq" id="WP_053078087.1">
    <property type="nucleotide sequence ID" value="NZ_JABFCK010000008.1"/>
</dbReference>
<feature type="compositionally biased region" description="Polar residues" evidence="1">
    <location>
        <begin position="71"/>
        <end position="93"/>
    </location>
</feature>
<dbReference type="AlphaFoldDB" id="A0A139K975"/>
<feature type="compositionally biased region" description="Basic and acidic residues" evidence="1">
    <location>
        <begin position="35"/>
        <end position="70"/>
    </location>
</feature>
<dbReference type="Proteomes" id="UP000260874">
    <property type="component" value="Unassembled WGS sequence"/>
</dbReference>
<feature type="compositionally biased region" description="Low complexity" evidence="1">
    <location>
        <begin position="98"/>
        <end position="113"/>
    </location>
</feature>
<evidence type="ECO:0000313" key="3">
    <source>
        <dbReference type="Proteomes" id="UP000260874"/>
    </source>
</evidence>
<reference evidence="2 3" key="1">
    <citation type="submission" date="2018-08" db="EMBL/GenBank/DDBJ databases">
        <title>A genome reference for cultivated species of the human gut microbiota.</title>
        <authorList>
            <person name="Zou Y."/>
            <person name="Xue W."/>
            <person name="Luo G."/>
        </authorList>
    </citation>
    <scope>NUCLEOTIDE SEQUENCE [LARGE SCALE GENOMIC DNA]</scope>
    <source>
        <strain evidence="2 3">TF09-22</strain>
    </source>
</reference>
<name>A0A139K975_BACUN</name>
<feature type="compositionally biased region" description="Basic and acidic residues" evidence="1">
    <location>
        <begin position="9"/>
        <end position="25"/>
    </location>
</feature>
<accession>A0A139K975</accession>
<evidence type="ECO:0000256" key="1">
    <source>
        <dbReference type="SAM" id="MobiDB-lite"/>
    </source>
</evidence>
<proteinExistence type="predicted"/>
<feature type="region of interest" description="Disordered" evidence="1">
    <location>
        <begin position="1"/>
        <end position="120"/>
    </location>
</feature>
<comment type="caution">
    <text evidence="2">The sequence shown here is derived from an EMBL/GenBank/DDBJ whole genome shotgun (WGS) entry which is preliminary data.</text>
</comment>
<dbReference type="EMBL" id="QSRB01000003">
    <property type="protein sequence ID" value="RGK87164.1"/>
    <property type="molecule type" value="Genomic_DNA"/>
</dbReference>
<evidence type="ECO:0000313" key="2">
    <source>
        <dbReference type="EMBL" id="RGK87164.1"/>
    </source>
</evidence>
<sequence>MLRNLGYLEEERNEQIRKENERRFQQEQQRINNQRLHEINERNRIALERENARRRAEEKRKAEQKRKETSRTNTNVPPSQPKNNRWSIGSNPTLLPRATSSKTATTKTNSSNKTDGKEGK</sequence>
<gene>
    <name evidence="2" type="ORF">DXC91_05185</name>
</gene>